<sequence>MPIDRRRFCSMLTILAAAPFSPLTRAQSREVAMERISLPKPAHGVPNSHYPVLLYHHVIPPDTADNAAYLEHLFMANGWPPQWRYPVYPFTHFHTTTHEVVGCYAGAARLQLGGEHGPVHDIQTGDVLLIPAGVGHKQIAANKEFMLVGAYPAGFSPDLCRDEPALLATRTKAVQEVPLPKSDPVTGHNEGVVRYWAAP</sequence>
<dbReference type="AlphaFoldDB" id="A0A2N5EFP8"/>
<dbReference type="CDD" id="cd02219">
    <property type="entry name" value="cupin_YjlB-like"/>
    <property type="match status" value="1"/>
</dbReference>
<evidence type="ECO:0000313" key="1">
    <source>
        <dbReference type="EMBL" id="PLR41377.1"/>
    </source>
</evidence>
<dbReference type="InterPro" id="IPR047121">
    <property type="entry name" value="YjiB-like"/>
</dbReference>
<protein>
    <submittedName>
        <fullName evidence="1">Cupin</fullName>
    </submittedName>
</protein>
<accession>A0A2N5EFP8</accession>
<dbReference type="InterPro" id="IPR014710">
    <property type="entry name" value="RmlC-like_jellyroll"/>
</dbReference>
<organism evidence="1 2">
    <name type="scientific">Chimaeribacter californicus</name>
    <dbReference type="NCBI Taxonomy" id="2060067"/>
    <lineage>
        <taxon>Bacteria</taxon>
        <taxon>Pseudomonadati</taxon>
        <taxon>Pseudomonadota</taxon>
        <taxon>Gammaproteobacteria</taxon>
        <taxon>Enterobacterales</taxon>
        <taxon>Yersiniaceae</taxon>
        <taxon>Chimaeribacter</taxon>
    </lineage>
</organism>
<dbReference type="OrthoDB" id="9791759at2"/>
<dbReference type="SUPFAM" id="SSF51182">
    <property type="entry name" value="RmlC-like cupins"/>
    <property type="match status" value="1"/>
</dbReference>
<reference evidence="1 2" key="1">
    <citation type="submission" date="2017-12" db="EMBL/GenBank/DDBJ databases">
        <title>Characterization of six clinical isolates of Enterochimera gen. nov., a novel genus of the Yersiniaciae family and the three species Enterochimera arupensis sp. nov., Enterochimera coloradensis sp. nov, and Enterochimera californica sp. nov.</title>
        <authorList>
            <person name="Rossi A."/>
            <person name="Fisher M."/>
        </authorList>
    </citation>
    <scope>NUCLEOTIDE SEQUENCE [LARGE SCALE GENOMIC DNA]</scope>
    <source>
        <strain evidence="2">2015-Iso6</strain>
    </source>
</reference>
<name>A0A2N5EFP8_9GAMM</name>
<dbReference type="Gene3D" id="2.60.120.10">
    <property type="entry name" value="Jelly Rolls"/>
    <property type="match status" value="1"/>
</dbReference>
<dbReference type="InterPro" id="IPR014500">
    <property type="entry name" value="UCP019307_cupin"/>
</dbReference>
<evidence type="ECO:0000313" key="2">
    <source>
        <dbReference type="Proteomes" id="UP000234240"/>
    </source>
</evidence>
<comment type="caution">
    <text evidence="1">The sequence shown here is derived from an EMBL/GenBank/DDBJ whole genome shotgun (WGS) entry which is preliminary data.</text>
</comment>
<dbReference type="InterPro" id="IPR011051">
    <property type="entry name" value="RmlC_Cupin_sf"/>
</dbReference>
<dbReference type="PANTHER" id="PTHR36448">
    <property type="entry name" value="BLR7373 PROTEIN"/>
    <property type="match status" value="1"/>
</dbReference>
<dbReference type="PANTHER" id="PTHR36448:SF2">
    <property type="entry name" value="CUPIN TYPE-1 DOMAIN-CONTAINING PROTEIN"/>
    <property type="match status" value="1"/>
</dbReference>
<gene>
    <name evidence="1" type="ORF">CYR55_00605</name>
</gene>
<dbReference type="EMBL" id="PJZF01000001">
    <property type="protein sequence ID" value="PLR41377.1"/>
    <property type="molecule type" value="Genomic_DNA"/>
</dbReference>
<dbReference type="PIRSF" id="PIRSF019307">
    <property type="entry name" value="UCP019307"/>
    <property type="match status" value="1"/>
</dbReference>
<proteinExistence type="predicted"/>
<keyword evidence="2" id="KW-1185">Reference proteome</keyword>
<dbReference type="Proteomes" id="UP000234240">
    <property type="component" value="Unassembled WGS sequence"/>
</dbReference>